<keyword evidence="2" id="KW-1185">Reference proteome</keyword>
<comment type="caution">
    <text evidence="1">The sequence shown here is derived from an EMBL/GenBank/DDBJ whole genome shotgun (WGS) entry which is preliminary data.</text>
</comment>
<evidence type="ECO:0000313" key="2">
    <source>
        <dbReference type="Proteomes" id="UP000814140"/>
    </source>
</evidence>
<evidence type="ECO:0000313" key="1">
    <source>
        <dbReference type="EMBL" id="KAI0063531.1"/>
    </source>
</evidence>
<proteinExistence type="predicted"/>
<dbReference type="Proteomes" id="UP000814140">
    <property type="component" value="Unassembled WGS sequence"/>
</dbReference>
<reference evidence="1" key="1">
    <citation type="submission" date="2021-03" db="EMBL/GenBank/DDBJ databases">
        <authorList>
            <consortium name="DOE Joint Genome Institute"/>
            <person name="Ahrendt S."/>
            <person name="Looney B.P."/>
            <person name="Miyauchi S."/>
            <person name="Morin E."/>
            <person name="Drula E."/>
            <person name="Courty P.E."/>
            <person name="Chicoki N."/>
            <person name="Fauchery L."/>
            <person name="Kohler A."/>
            <person name="Kuo A."/>
            <person name="Labutti K."/>
            <person name="Pangilinan J."/>
            <person name="Lipzen A."/>
            <person name="Riley R."/>
            <person name="Andreopoulos W."/>
            <person name="He G."/>
            <person name="Johnson J."/>
            <person name="Barry K.W."/>
            <person name="Grigoriev I.V."/>
            <person name="Nagy L."/>
            <person name="Hibbett D."/>
            <person name="Henrissat B."/>
            <person name="Matheny P.B."/>
            <person name="Labbe J."/>
            <person name="Martin F."/>
        </authorList>
    </citation>
    <scope>NUCLEOTIDE SEQUENCE</scope>
    <source>
        <strain evidence="1">HHB10654</strain>
    </source>
</reference>
<name>A0ACB8T6C2_9AGAM</name>
<organism evidence="1 2">
    <name type="scientific">Artomyces pyxidatus</name>
    <dbReference type="NCBI Taxonomy" id="48021"/>
    <lineage>
        <taxon>Eukaryota</taxon>
        <taxon>Fungi</taxon>
        <taxon>Dikarya</taxon>
        <taxon>Basidiomycota</taxon>
        <taxon>Agaricomycotina</taxon>
        <taxon>Agaricomycetes</taxon>
        <taxon>Russulales</taxon>
        <taxon>Auriscalpiaceae</taxon>
        <taxon>Artomyces</taxon>
    </lineage>
</organism>
<dbReference type="EMBL" id="MU277202">
    <property type="protein sequence ID" value="KAI0063531.1"/>
    <property type="molecule type" value="Genomic_DNA"/>
</dbReference>
<sequence length="356" mass="38389">MSSEKISLLPTSSVPKHKKKHTFTLVVHGGAGTMSRAGSTPAQRALYKAALNQALRAGHAVLADGGEAMDAVVAAVAVLEDNPLFNSGKGAVFNTAGKNELEVSLALSRPPVSHPDIPSTRKALALTLLTRTRNPSYLARKLYLSPDTVTHPFLSGGYAEALSPETLVHPSYFFTEMRWREHRRGLGLPEEPIPYEDTPLDLMPKGTVGAVALDVRGCVAACTSTGGRTNKLPGRIGDTPHLGSGFWAGEWVSKRWWRRTRTRAVAISGTGDGDYFIRQNTASTIARRMQYLHEPLHKAARWAVEALRKDGGDGGVIAIDSSGNVAMPLNCPGMYRGVIREDGIPKTAIFDDEELS</sequence>
<accession>A0ACB8T6C2</accession>
<gene>
    <name evidence="1" type="ORF">BV25DRAFT_1824077</name>
</gene>
<protein>
    <submittedName>
        <fullName evidence="1">Asparaginase</fullName>
    </submittedName>
</protein>
<reference evidence="1" key="2">
    <citation type="journal article" date="2022" name="New Phytol.">
        <title>Evolutionary transition to the ectomycorrhizal habit in the genomes of a hyperdiverse lineage of mushroom-forming fungi.</title>
        <authorList>
            <person name="Looney B."/>
            <person name="Miyauchi S."/>
            <person name="Morin E."/>
            <person name="Drula E."/>
            <person name="Courty P.E."/>
            <person name="Kohler A."/>
            <person name="Kuo A."/>
            <person name="LaButti K."/>
            <person name="Pangilinan J."/>
            <person name="Lipzen A."/>
            <person name="Riley R."/>
            <person name="Andreopoulos W."/>
            <person name="He G."/>
            <person name="Johnson J."/>
            <person name="Nolan M."/>
            <person name="Tritt A."/>
            <person name="Barry K.W."/>
            <person name="Grigoriev I.V."/>
            <person name="Nagy L.G."/>
            <person name="Hibbett D."/>
            <person name="Henrissat B."/>
            <person name="Matheny P.B."/>
            <person name="Labbe J."/>
            <person name="Martin F.M."/>
        </authorList>
    </citation>
    <scope>NUCLEOTIDE SEQUENCE</scope>
    <source>
        <strain evidence="1">HHB10654</strain>
    </source>
</reference>